<dbReference type="Proteomes" id="UP000433945">
    <property type="component" value="Unassembled WGS sequence"/>
</dbReference>
<evidence type="ECO:0000313" key="2">
    <source>
        <dbReference type="Proteomes" id="UP000433945"/>
    </source>
</evidence>
<accession>A0A6N8HFT0</accession>
<evidence type="ECO:0000313" key="1">
    <source>
        <dbReference type="EMBL" id="MUV04587.1"/>
    </source>
</evidence>
<keyword evidence="2" id="KW-1185">Reference proteome</keyword>
<name>A0A6N8HFT0_9FLAO</name>
<dbReference type="RefSeq" id="WP_157483849.1">
    <property type="nucleotide sequence ID" value="NZ_WOWP01000053.1"/>
</dbReference>
<protein>
    <submittedName>
        <fullName evidence="1">Conjugal transfer protein TraI</fullName>
    </submittedName>
</protein>
<organism evidence="1 2">
    <name type="scientific">Flavobacterium rakeshii</name>
    <dbReference type="NCBI Taxonomy" id="1038845"/>
    <lineage>
        <taxon>Bacteria</taxon>
        <taxon>Pseudomonadati</taxon>
        <taxon>Bacteroidota</taxon>
        <taxon>Flavobacteriia</taxon>
        <taxon>Flavobacteriales</taxon>
        <taxon>Flavobacteriaceae</taxon>
        <taxon>Flavobacterium</taxon>
    </lineage>
</organism>
<sequence length="233" mass="27142">MKIQHWIRQLFCGLLLIGLTSFRPASPPVALPLFGLVREAVVRAIKAMDLKIQRLQNKTIWLQNAQQEIENTLTKLKLEDISGWAQRQRDLYRDYYEELQKVKYVISYYQRIRDVTQKQATLLVSYQQVWPLLVQGGHFNEEELSYMQQVYNGILAESLSNMDDILGILESFTTSMSDAQRLELINTAAAKVEVNYLDLLRFNRENLLLQLQRSKTQQDTDAIRRLHGINSNP</sequence>
<dbReference type="OrthoDB" id="793529at2"/>
<proteinExistence type="predicted"/>
<reference evidence="1 2" key="1">
    <citation type="submission" date="2019-12" db="EMBL/GenBank/DDBJ databases">
        <authorList>
            <person name="Sun J.-Q."/>
        </authorList>
    </citation>
    <scope>NUCLEOTIDE SEQUENCE [LARGE SCALE GENOMIC DNA]</scope>
    <source>
        <strain evidence="1 2">JCM 17928</strain>
    </source>
</reference>
<gene>
    <name evidence="1" type="ORF">GN157_12795</name>
</gene>
<dbReference type="AlphaFoldDB" id="A0A6N8HFT0"/>
<dbReference type="EMBL" id="WOWP01000053">
    <property type="protein sequence ID" value="MUV04587.1"/>
    <property type="molecule type" value="Genomic_DNA"/>
</dbReference>
<comment type="caution">
    <text evidence="1">The sequence shown here is derived from an EMBL/GenBank/DDBJ whole genome shotgun (WGS) entry which is preliminary data.</text>
</comment>